<proteinExistence type="predicted"/>
<dbReference type="Proteomes" id="UP000294641">
    <property type="component" value="Unassembled WGS sequence"/>
</dbReference>
<evidence type="ECO:0000313" key="4">
    <source>
        <dbReference type="Proteomes" id="UP000294641"/>
    </source>
</evidence>
<accession>A0A8B4QCD6</accession>
<sequence>MEITPYYDKQITCIHCKSNFNTTKIRKSTVKIVTSDTDFKSNYYSVNPTLYNVFVCEHCGLAFTEDFSNYFPPGTQESLQRRICDHWTKHSFNGERSLNQAIQAYQLAIICGEIKKEKHVVLAGLALRTAWLYREQEKFDWEMRFLESARDEYIECYLHGDYRGTPMTEIRVLYLIGELSRRINDEETAIKHFSKVIEKQRTTNETRIIQMTKDIWQEMRGSNNKEIS</sequence>
<dbReference type="EMBL" id="SNZG01000003">
    <property type="protein sequence ID" value="TDR42720.1"/>
    <property type="molecule type" value="Genomic_DNA"/>
</dbReference>
<keyword evidence="4" id="KW-1185">Reference proteome</keyword>
<organism evidence="1 3">
    <name type="scientific">Kurthia zopfii</name>
    <dbReference type="NCBI Taxonomy" id="1650"/>
    <lineage>
        <taxon>Bacteria</taxon>
        <taxon>Bacillati</taxon>
        <taxon>Bacillota</taxon>
        <taxon>Bacilli</taxon>
        <taxon>Bacillales</taxon>
        <taxon>Caryophanaceae</taxon>
        <taxon>Kurthia</taxon>
    </lineage>
</organism>
<dbReference type="SUPFAM" id="SSF48452">
    <property type="entry name" value="TPR-like"/>
    <property type="match status" value="1"/>
</dbReference>
<evidence type="ECO:0000313" key="3">
    <source>
        <dbReference type="Proteomes" id="UP000254330"/>
    </source>
</evidence>
<dbReference type="InterPro" id="IPR018708">
    <property type="entry name" value="DUF2225"/>
</dbReference>
<dbReference type="EMBL" id="UGNP01000001">
    <property type="protein sequence ID" value="STX10443.1"/>
    <property type="molecule type" value="Genomic_DNA"/>
</dbReference>
<dbReference type="Pfam" id="PF09986">
    <property type="entry name" value="DUF2225"/>
    <property type="match status" value="1"/>
</dbReference>
<dbReference type="AlphaFoldDB" id="A0A8B4QCD6"/>
<gene>
    <name evidence="2" type="ORF">DFR61_10396</name>
    <name evidence="1" type="ORF">NCTC10597_02189</name>
</gene>
<dbReference type="InterPro" id="IPR011990">
    <property type="entry name" value="TPR-like_helical_dom_sf"/>
</dbReference>
<protein>
    <submittedName>
        <fullName evidence="1">Uncharacterized protein conserved in bacteria (DUF2225)</fullName>
    </submittedName>
</protein>
<comment type="caution">
    <text evidence="1">The sequence shown here is derived from an EMBL/GenBank/DDBJ whole genome shotgun (WGS) entry which is preliminary data.</text>
</comment>
<reference evidence="1 3" key="1">
    <citation type="submission" date="2018-06" db="EMBL/GenBank/DDBJ databases">
        <authorList>
            <consortium name="Pathogen Informatics"/>
            <person name="Doyle S."/>
        </authorList>
    </citation>
    <scope>NUCLEOTIDE SEQUENCE [LARGE SCALE GENOMIC DNA]</scope>
    <source>
        <strain evidence="1 3">NCTC10597</strain>
    </source>
</reference>
<evidence type="ECO:0000313" key="2">
    <source>
        <dbReference type="EMBL" id="TDR42720.1"/>
    </source>
</evidence>
<name>A0A8B4QCD6_9BACL</name>
<dbReference type="RefSeq" id="WP_109348533.1">
    <property type="nucleotide sequence ID" value="NZ_QFVS01000003.1"/>
</dbReference>
<reference evidence="2 4" key="2">
    <citation type="submission" date="2019-03" db="EMBL/GenBank/DDBJ databases">
        <title>Genomic Encyclopedia of Type Strains, Phase IV (KMG-IV): sequencing the most valuable type-strain genomes for metagenomic binning, comparative biology and taxonomic classification.</title>
        <authorList>
            <person name="Goeker M."/>
        </authorList>
    </citation>
    <scope>NUCLEOTIDE SEQUENCE [LARGE SCALE GENOMIC DNA]</scope>
    <source>
        <strain evidence="2 4">DSM 20580</strain>
    </source>
</reference>
<evidence type="ECO:0000313" key="1">
    <source>
        <dbReference type="EMBL" id="STX10443.1"/>
    </source>
</evidence>
<dbReference type="Proteomes" id="UP000254330">
    <property type="component" value="Unassembled WGS sequence"/>
</dbReference>
<dbReference type="OrthoDB" id="9780343at2"/>